<accession>A0A858ZZY0</accession>
<evidence type="ECO:0000259" key="2">
    <source>
        <dbReference type="Pfam" id="PF13091"/>
    </source>
</evidence>
<evidence type="ECO:0000313" key="5">
    <source>
        <dbReference type="Proteomes" id="UP000500755"/>
    </source>
</evidence>
<dbReference type="Proteomes" id="UP000500755">
    <property type="component" value="Chromosome"/>
</dbReference>
<organism evidence="4 5">
    <name type="scientific">Alicycliphilus denitrificans</name>
    <dbReference type="NCBI Taxonomy" id="179636"/>
    <lineage>
        <taxon>Bacteria</taxon>
        <taxon>Pseudomonadati</taxon>
        <taxon>Pseudomonadota</taxon>
        <taxon>Betaproteobacteria</taxon>
        <taxon>Burkholderiales</taxon>
        <taxon>Comamonadaceae</taxon>
        <taxon>Alicycliphilus</taxon>
    </lineage>
</organism>
<dbReference type="InterPro" id="IPR025202">
    <property type="entry name" value="PLD-like_dom"/>
</dbReference>
<evidence type="ECO:0000256" key="1">
    <source>
        <dbReference type="SAM" id="MobiDB-lite"/>
    </source>
</evidence>
<sequence>MSTLLYHPPENPVEESPFDRAILELAIGRDVKIVSPYISLSYLERIIGVSQSWRLISDVLEWLSATPSRERNAVCRFLQHHEGLVHHYPAIHAKAVISPAAAYTGSANLTDAGVLRRTEFGVVLREKAQIDEIHQWFAALWAQTSPPSLAGVRELITWLNQLSAPAEDTLSVKGAYLESNARKVRARLVKVLGEHPVSMAARLAESHRAQIPSATAATSELSKKALQIRVPAKESEPFDLEAAVSAFIEKHAALGFSFAELHSALMGLSSSLRVRDTYFAVLNHCASHPRSIFSEDALNRLVYRQGRFIQSSKEHLDEALAPLDVLLEWLFKCLSFSEQRPLPAATPTALAPRPPHAAYRLLVSELATGGFIHLEQGARLNDRASWSPRLRLLTRAHQAWESSLAKHHLQRAAVLSAQEAAAIPSVENSSGTIEGLGRSDLLPLGAIRGEQDSSFVEQKNARTRMLERLDILFEHLTQMYIRDGETLATSLPALVERLSKASTLKEGEVEQALSGSSPYIQSPFMALPTSSLRKRVRLFPLLEGNTDLSRLQRTMKAIETSAKLLELSRPKTAQAIPLSTNKSTHQIQVTKDASEPISDEAADRCYRIITERIYKTPAKRLKFQNLKALMRFLRGDYAKDELVGRLIYGKIPEHLQMYRLEYSMKLAELSVSYINLDRFPATKEYFERVVWARGSTHSWLPPQARAPSRGSGSNSPPERQVGSMLESLPHSVKEDYYYRIVRWIHTFVPSQKVFREVRQIYEAISEGLDIPEETVMSLVSAVQKKTPLLKPAYARGSFRLELNHTELRRYRKVAGYLDSFVWSGDKGHRWLMLADAPSENRVARQSLLQEGEQAPKEKVDAKLSKGEVLPLAGTVMRTALSAAQRNQCDALFAQLLQLAITHGNPLPPNRLTGAVSDIQQQADTVLRKVNELCRQYPDTIRPVITLQRPSDRPAYIDVVLQVKHEDDLSFLPMAARLLSSPHLTIKRV</sequence>
<dbReference type="EMBL" id="CP051298">
    <property type="protein sequence ID" value="QKD44347.1"/>
    <property type="molecule type" value="Genomic_DNA"/>
</dbReference>
<dbReference type="RefSeq" id="WP_168727897.1">
    <property type="nucleotide sequence ID" value="NZ_CP051298.1"/>
</dbReference>
<reference evidence="4 5" key="1">
    <citation type="submission" date="2020-05" db="EMBL/GenBank/DDBJ databases">
        <title>Complete genome sequence of Alicycliphilus denitrificans DP3.</title>
        <authorList>
            <person name="Chen X."/>
        </authorList>
    </citation>
    <scope>NUCLEOTIDE SEQUENCE [LARGE SCALE GENOMIC DNA]</scope>
    <source>
        <strain evidence="4 5">DP3</strain>
    </source>
</reference>
<dbReference type="EMBL" id="CP051298">
    <property type="protein sequence ID" value="QKD45941.1"/>
    <property type="molecule type" value="Genomic_DNA"/>
</dbReference>
<dbReference type="Pfam" id="PF13091">
    <property type="entry name" value="PLDc_2"/>
    <property type="match status" value="1"/>
</dbReference>
<dbReference type="Gene3D" id="3.30.870.10">
    <property type="entry name" value="Endonuclease Chain A"/>
    <property type="match status" value="1"/>
</dbReference>
<proteinExistence type="predicted"/>
<name>A0A858ZZY0_9BURK</name>
<evidence type="ECO:0000313" key="4">
    <source>
        <dbReference type="EMBL" id="QKD45941.1"/>
    </source>
</evidence>
<gene>
    <name evidence="3" type="ORF">HF896_12255</name>
    <name evidence="4" type="ORF">HF896_21060</name>
</gene>
<protein>
    <recommendedName>
        <fullName evidence="2">Phospholipase D-like domain-containing protein</fullName>
    </recommendedName>
</protein>
<feature type="domain" description="Phospholipase D-like" evidence="2">
    <location>
        <begin position="83"/>
        <end position="141"/>
    </location>
</feature>
<dbReference type="AlphaFoldDB" id="A0A858ZZY0"/>
<dbReference type="SUPFAM" id="SSF56024">
    <property type="entry name" value="Phospholipase D/nuclease"/>
    <property type="match status" value="1"/>
</dbReference>
<feature type="region of interest" description="Disordered" evidence="1">
    <location>
        <begin position="701"/>
        <end position="724"/>
    </location>
</feature>
<evidence type="ECO:0000313" key="3">
    <source>
        <dbReference type="EMBL" id="QKD44347.1"/>
    </source>
</evidence>